<dbReference type="EMBL" id="GBRH01247042">
    <property type="protein sequence ID" value="JAD50853.1"/>
    <property type="molecule type" value="Transcribed_RNA"/>
</dbReference>
<reference evidence="1" key="2">
    <citation type="journal article" date="2015" name="Data Brief">
        <title>Shoot transcriptome of the giant reed, Arundo donax.</title>
        <authorList>
            <person name="Barrero R.A."/>
            <person name="Guerrero F.D."/>
            <person name="Moolhuijzen P."/>
            <person name="Goolsby J.A."/>
            <person name="Tidwell J."/>
            <person name="Bellgard S.E."/>
            <person name="Bellgard M.I."/>
        </authorList>
    </citation>
    <scope>NUCLEOTIDE SEQUENCE</scope>
    <source>
        <tissue evidence="1">Shoot tissue taken approximately 20 cm above the soil surface</tissue>
    </source>
</reference>
<organism evidence="1">
    <name type="scientific">Arundo donax</name>
    <name type="common">Giant reed</name>
    <name type="synonym">Donax arundinaceus</name>
    <dbReference type="NCBI Taxonomy" id="35708"/>
    <lineage>
        <taxon>Eukaryota</taxon>
        <taxon>Viridiplantae</taxon>
        <taxon>Streptophyta</taxon>
        <taxon>Embryophyta</taxon>
        <taxon>Tracheophyta</taxon>
        <taxon>Spermatophyta</taxon>
        <taxon>Magnoliopsida</taxon>
        <taxon>Liliopsida</taxon>
        <taxon>Poales</taxon>
        <taxon>Poaceae</taxon>
        <taxon>PACMAD clade</taxon>
        <taxon>Arundinoideae</taxon>
        <taxon>Arundineae</taxon>
        <taxon>Arundo</taxon>
    </lineage>
</organism>
<dbReference type="AlphaFoldDB" id="A0A0A9ALT9"/>
<evidence type="ECO:0000313" key="1">
    <source>
        <dbReference type="EMBL" id="JAD50853.1"/>
    </source>
</evidence>
<accession>A0A0A9ALT9</accession>
<sequence length="33" mass="3960">MAEFSTMAMDFHQRLRMKDCINWTHSNLIRSTS</sequence>
<reference evidence="1" key="1">
    <citation type="submission" date="2014-09" db="EMBL/GenBank/DDBJ databases">
        <authorList>
            <person name="Magalhaes I.L.F."/>
            <person name="Oliveira U."/>
            <person name="Santos F.R."/>
            <person name="Vidigal T.H.D.A."/>
            <person name="Brescovit A.D."/>
            <person name="Santos A.J."/>
        </authorList>
    </citation>
    <scope>NUCLEOTIDE SEQUENCE</scope>
    <source>
        <tissue evidence="1">Shoot tissue taken approximately 20 cm above the soil surface</tissue>
    </source>
</reference>
<protein>
    <submittedName>
        <fullName evidence="1">Uncharacterized protein</fullName>
    </submittedName>
</protein>
<name>A0A0A9ALT9_ARUDO</name>
<proteinExistence type="predicted"/>